<reference evidence="7" key="1">
    <citation type="submission" date="2019-05" db="EMBL/GenBank/DDBJ databases">
        <title>Annotation for the trematode Fasciolopsis buski.</title>
        <authorList>
            <person name="Choi Y.-J."/>
        </authorList>
    </citation>
    <scope>NUCLEOTIDE SEQUENCE</scope>
    <source>
        <strain evidence="7">HT</strain>
        <tissue evidence="7">Whole worm</tissue>
    </source>
</reference>
<evidence type="ECO:0000256" key="6">
    <source>
        <dbReference type="SAM" id="MobiDB-lite"/>
    </source>
</evidence>
<comment type="subcellular location">
    <subcellularLocation>
        <location evidence="1">Cytoplasm</location>
        <location evidence="1">Cytoskeleton</location>
        <location evidence="1">Cilium axoneme</location>
    </subcellularLocation>
</comment>
<dbReference type="EMBL" id="LUCM01005299">
    <property type="protein sequence ID" value="KAA0193029.1"/>
    <property type="molecule type" value="Genomic_DNA"/>
</dbReference>
<gene>
    <name evidence="7" type="ORF">FBUS_05541</name>
</gene>
<evidence type="ECO:0000313" key="7">
    <source>
        <dbReference type="EMBL" id="KAA0193029.1"/>
    </source>
</evidence>
<dbReference type="GO" id="GO:0001534">
    <property type="term" value="C:radial spoke"/>
    <property type="evidence" value="ECO:0007669"/>
    <property type="project" value="InterPro"/>
</dbReference>
<evidence type="ECO:0000256" key="2">
    <source>
        <dbReference type="ARBA" id="ARBA00022490"/>
    </source>
</evidence>
<dbReference type="PANTHER" id="PTHR13159:SF0">
    <property type="entry name" value="RADIAL SPOKE HEAD 6 HOMOLOG A"/>
    <property type="match status" value="1"/>
</dbReference>
<keyword evidence="4" id="KW-0206">Cytoskeleton</keyword>
<protein>
    <submittedName>
        <fullName evidence="7">Radial spoke head protein 6 like protein A</fullName>
    </submittedName>
</protein>
<keyword evidence="5" id="KW-0966">Cell projection</keyword>
<evidence type="ECO:0000256" key="1">
    <source>
        <dbReference type="ARBA" id="ARBA00004430"/>
    </source>
</evidence>
<keyword evidence="8" id="KW-1185">Reference proteome</keyword>
<sequence length="532" mass="60780">MEDSDTSMKPKLFALINYKCLLLSKNDKEDMNNIYEHIVKLIKEVIKNESFASMETFEDLSLISKRFKLRLDSFLLPDVTLITPAAKLARVREPCFKVKRGQNESGYSLDFQKVFHVFEQAGVGLTKDEVIMLSLSVRKFGLSQKCRGLRFWGKFFGTKSNYYVLESDTDEVVHNEDISFELRQNKATEKVNRQEEFLDVLDLDSLIKPDWKPPPVIPPENPGKGLNRKVYHVCNTLGEPWIRLPDVSPNQLFVSRVIQHICTGDLETELQTYPSFPGVEKNYLRTQIARITANTAISPINFYQFDEEEEEGAMEEDSLRESFVENPEYEPMSIFELSDPSLANWVHHSPYILPQGRTVWWNPSQKSERSEDGDKTEEEDEELLEVDEPEPETGPPLLTPLSEDAEVNGIPPWSTRITSRLIPHYAYAVLSSNVWPGAHAIASGRFFENIYIGWGQKYTGVCFSPQPIPEVFTEFPSGPETTEVEDPTPEEEAAWRAAQAEAAERAARADQEEEEEEEDEAEEDDEGSDNDE</sequence>
<proteinExistence type="predicted"/>
<feature type="compositionally biased region" description="Acidic residues" evidence="6">
    <location>
        <begin position="511"/>
        <end position="532"/>
    </location>
</feature>
<keyword evidence="3" id="KW-0969">Cilium</keyword>
<dbReference type="GO" id="GO:0035082">
    <property type="term" value="P:axoneme assembly"/>
    <property type="evidence" value="ECO:0007669"/>
    <property type="project" value="TreeGrafter"/>
</dbReference>
<keyword evidence="2" id="KW-0963">Cytoplasm</keyword>
<dbReference type="AlphaFoldDB" id="A0A8E0RX50"/>
<name>A0A8E0RX50_9TREM</name>
<dbReference type="PANTHER" id="PTHR13159">
    <property type="entry name" value="RADIAL SPOKEHEAD-RELATED"/>
    <property type="match status" value="1"/>
</dbReference>
<feature type="compositionally biased region" description="Acidic residues" evidence="6">
    <location>
        <begin position="482"/>
        <end position="492"/>
    </location>
</feature>
<dbReference type="Pfam" id="PF04712">
    <property type="entry name" value="Radial_spoke"/>
    <property type="match status" value="1"/>
</dbReference>
<accession>A0A8E0RX50</accession>
<feature type="region of interest" description="Disordered" evidence="6">
    <location>
        <begin position="363"/>
        <end position="406"/>
    </location>
</feature>
<dbReference type="Proteomes" id="UP000728185">
    <property type="component" value="Unassembled WGS sequence"/>
</dbReference>
<evidence type="ECO:0000256" key="3">
    <source>
        <dbReference type="ARBA" id="ARBA00023069"/>
    </source>
</evidence>
<feature type="region of interest" description="Disordered" evidence="6">
    <location>
        <begin position="474"/>
        <end position="532"/>
    </location>
</feature>
<evidence type="ECO:0000313" key="8">
    <source>
        <dbReference type="Proteomes" id="UP000728185"/>
    </source>
</evidence>
<comment type="caution">
    <text evidence="7">The sequence shown here is derived from an EMBL/GenBank/DDBJ whole genome shotgun (WGS) entry which is preliminary data.</text>
</comment>
<organism evidence="7 8">
    <name type="scientific">Fasciolopsis buskii</name>
    <dbReference type="NCBI Taxonomy" id="27845"/>
    <lineage>
        <taxon>Eukaryota</taxon>
        <taxon>Metazoa</taxon>
        <taxon>Spiralia</taxon>
        <taxon>Lophotrochozoa</taxon>
        <taxon>Platyhelminthes</taxon>
        <taxon>Trematoda</taxon>
        <taxon>Digenea</taxon>
        <taxon>Plagiorchiida</taxon>
        <taxon>Echinostomata</taxon>
        <taxon>Echinostomatoidea</taxon>
        <taxon>Fasciolidae</taxon>
        <taxon>Fasciolopsis</taxon>
    </lineage>
</organism>
<dbReference type="InterPro" id="IPR006802">
    <property type="entry name" value="Radial_spoke"/>
</dbReference>
<feature type="compositionally biased region" description="Acidic residues" evidence="6">
    <location>
        <begin position="374"/>
        <end position="391"/>
    </location>
</feature>
<evidence type="ECO:0000256" key="5">
    <source>
        <dbReference type="ARBA" id="ARBA00023273"/>
    </source>
</evidence>
<dbReference type="GO" id="GO:0060294">
    <property type="term" value="P:cilium movement involved in cell motility"/>
    <property type="evidence" value="ECO:0007669"/>
    <property type="project" value="InterPro"/>
</dbReference>
<evidence type="ECO:0000256" key="4">
    <source>
        <dbReference type="ARBA" id="ARBA00023212"/>
    </source>
</evidence>
<dbReference type="OrthoDB" id="272202at2759"/>